<keyword evidence="2" id="KW-1185">Reference proteome</keyword>
<gene>
    <name evidence="1" type="ORF">MSVAZ_2586</name>
</gene>
<proteinExistence type="predicted"/>
<dbReference type="KEGG" id="mvc:MSVAZ_2586"/>
<evidence type="ECO:0000313" key="2">
    <source>
        <dbReference type="Proteomes" id="UP000033096"/>
    </source>
</evidence>
<accession>A0A0E3Q7L2</accession>
<organism evidence="1 2">
    <name type="scientific">Methanosarcina vacuolata Z-761</name>
    <dbReference type="NCBI Taxonomy" id="1434123"/>
    <lineage>
        <taxon>Archaea</taxon>
        <taxon>Methanobacteriati</taxon>
        <taxon>Methanobacteriota</taxon>
        <taxon>Stenosarchaea group</taxon>
        <taxon>Methanomicrobia</taxon>
        <taxon>Methanosarcinales</taxon>
        <taxon>Methanosarcinaceae</taxon>
        <taxon>Methanosarcina</taxon>
    </lineage>
</organism>
<dbReference type="EMBL" id="CP009520">
    <property type="protein sequence ID" value="AKB44855.1"/>
    <property type="molecule type" value="Genomic_DNA"/>
</dbReference>
<sequence length="97" mass="11069">MRDKKLIRVLAEYLAKCTEIHARNESIPPEILEKFMIDIVSCLEVGGVGDVGKELVPLKKARATIRLARREFEWQCDNIDNPEDWETCLRNAVSGNV</sequence>
<protein>
    <submittedName>
        <fullName evidence="1">Uncharacterized protein</fullName>
    </submittedName>
</protein>
<evidence type="ECO:0000313" key="1">
    <source>
        <dbReference type="EMBL" id="AKB44855.1"/>
    </source>
</evidence>
<dbReference type="GeneID" id="24811085"/>
<dbReference type="AlphaFoldDB" id="A0A0E3Q7L2"/>
<dbReference type="Proteomes" id="UP000033096">
    <property type="component" value="Chromosome"/>
</dbReference>
<dbReference type="RefSeq" id="WP_048121854.1">
    <property type="nucleotide sequence ID" value="NZ_CP009520.1"/>
</dbReference>
<reference evidence="1 2" key="1">
    <citation type="submission" date="2014-07" db="EMBL/GenBank/DDBJ databases">
        <title>Methanogenic archaea and the global carbon cycle.</title>
        <authorList>
            <person name="Henriksen J.R."/>
            <person name="Luke J."/>
            <person name="Reinhart S."/>
            <person name="Benedict M.N."/>
            <person name="Youngblut N.D."/>
            <person name="Metcalf M.E."/>
            <person name="Whitaker R.J."/>
            <person name="Metcalf W.W."/>
        </authorList>
    </citation>
    <scope>NUCLEOTIDE SEQUENCE [LARGE SCALE GENOMIC DNA]</scope>
    <source>
        <strain evidence="1 2">Z-761</strain>
    </source>
</reference>
<dbReference type="HOGENOM" id="CLU_2340210_0_0_2"/>
<dbReference type="PATRIC" id="fig|1434123.4.peg.3170"/>
<name>A0A0E3Q7L2_9EURY</name>